<reference evidence="1 2" key="1">
    <citation type="journal article" date="2021" name="Front. Genet.">
        <title>Chromosome-Level Genome Assembly Reveals Significant Gene Expansion in the Toll and IMD Signaling Pathways of Dendrolimus kikuchii.</title>
        <authorList>
            <person name="Zhou J."/>
            <person name="Wu P."/>
            <person name="Xiong Z."/>
            <person name="Liu N."/>
            <person name="Zhao N."/>
            <person name="Ji M."/>
            <person name="Qiu Y."/>
            <person name="Yang B."/>
        </authorList>
    </citation>
    <scope>NUCLEOTIDE SEQUENCE [LARGE SCALE GENOMIC DNA]</scope>
    <source>
        <strain evidence="1">Ann1</strain>
    </source>
</reference>
<name>A0ACC1CKY9_9NEOP</name>
<keyword evidence="2" id="KW-1185">Reference proteome</keyword>
<comment type="caution">
    <text evidence="1">The sequence shown here is derived from an EMBL/GenBank/DDBJ whole genome shotgun (WGS) entry which is preliminary data.</text>
</comment>
<dbReference type="EMBL" id="CM034408">
    <property type="protein sequence ID" value="KAJ0172152.1"/>
    <property type="molecule type" value="Genomic_DNA"/>
</dbReference>
<proteinExistence type="predicted"/>
<organism evidence="1 2">
    <name type="scientific">Dendrolimus kikuchii</name>
    <dbReference type="NCBI Taxonomy" id="765133"/>
    <lineage>
        <taxon>Eukaryota</taxon>
        <taxon>Metazoa</taxon>
        <taxon>Ecdysozoa</taxon>
        <taxon>Arthropoda</taxon>
        <taxon>Hexapoda</taxon>
        <taxon>Insecta</taxon>
        <taxon>Pterygota</taxon>
        <taxon>Neoptera</taxon>
        <taxon>Endopterygota</taxon>
        <taxon>Lepidoptera</taxon>
        <taxon>Glossata</taxon>
        <taxon>Ditrysia</taxon>
        <taxon>Bombycoidea</taxon>
        <taxon>Lasiocampidae</taxon>
        <taxon>Dendrolimus</taxon>
    </lineage>
</organism>
<gene>
    <name evidence="1" type="ORF">K1T71_012125</name>
</gene>
<evidence type="ECO:0000313" key="1">
    <source>
        <dbReference type="EMBL" id="KAJ0172152.1"/>
    </source>
</evidence>
<dbReference type="Proteomes" id="UP000824533">
    <property type="component" value="Linkage Group LG22"/>
</dbReference>
<accession>A0ACC1CKY9</accession>
<evidence type="ECO:0000313" key="2">
    <source>
        <dbReference type="Proteomes" id="UP000824533"/>
    </source>
</evidence>
<sequence length="1120" mass="125602">MWLYTIKLAASVILLAVHVLTLKDIDVAIEKGSDFIIAVETKEHDIYHCYLTFPNGNIVGFNPEEGETKSDKYDFNISADKKCSVLIKDLDENDSGVWVLKYEYGDDQIDKQVYSVTVKTGMVTKSDTDNRILQQVDHVTRVGAFFDISLSKIDDQEECFLTTPEGQRVPLTSNHILGVEVRNSSNYVNCRVTIGPMEQKLLGIWSLCGRRSDNIERCQPANVTWYSNTDPSMEWEFYERPKFDYVVNFGEIISPSVSGYGDLLTCQIVTPTGEDIALTADTNYPGLQRTALDLISVCRVDIGPIDATMLGDWVIYAKVHSPFFGFSETRMPFSFYLYDKDNPYAQAHNVTTLDPVNRLVHIGNTITTEVTGTGSVMSCHCVTPAGLTYSSLDSISDQKVIFEDVGTRVACRVIIETITETMLGRWKIIGKFNHRDMFNEIRQPINIIKEDPENPIEDGDRRVDILTPQTLNSELGARHTIAIPLYSFTTVESCHLRTPQGLQYKIMEGFKLPGITIENNSDAACVISITIDNENMVGEWTLISRAIIISQSVEQRLSFTVYVEEIVEAFPSEVTIIEGNDLYVRLREPIVLANTCRLIGPNENIMHDVDTIHKSACGFIVRDINQSGSGQWEIVFGTGIVYKAHINVTVVENQDIDIGDVILYKHSTANETLGPENLIYCRLQDPKGFTVFESFGRCRLVIDRVSAEHEGKWVMAIGIPGHIVVEKYNFLVIVIDEDDKPVVITHVEKQRPEVILSCKLSSTEAVRTCKFRDPNGEILIASQGVGQYRYAIGGTEVGLESELSDNECGLRITNPTNNDLGLWRCAMDTESKTYFGFLSVLCPWVLQETDKEDVIITEPILTADRASIYAIEGDSVTMSCFVQAPIRYCYFRRQNGTTFSVGQATSTAAMEYVGAGFEAGECGVRFRNMVADDSGSWSCHVGLKSDTEPEQRAQFDVVVEPPMTVRLDYNFKDELIAEANISMPGTLEYCRFLRMDGVGFASTRVPEGYTFIGSLPDKYCAIKMDVPTILNLHPWVIAAKLVGMDTEILRTTTEELLVVVPDDQAEDPDHIHMIFHWVIISLLIMLTLLLLLAIVPKIDKKWVNERMTSFRKKPVDHSTA</sequence>
<protein>
    <submittedName>
        <fullName evidence="1">Uncharacterized protein</fullName>
    </submittedName>
</protein>